<gene>
    <name evidence="6" type="ORF">H696_04425</name>
</gene>
<dbReference type="EMBL" id="KB932207">
    <property type="protein sequence ID" value="KCV69005.1"/>
    <property type="molecule type" value="Genomic_DNA"/>
</dbReference>
<dbReference type="InterPro" id="IPR039603">
    <property type="entry name" value="Ribosomal_mS41"/>
</dbReference>
<dbReference type="Pfam" id="PF09597">
    <property type="entry name" value="SAM_Ribosomal_mS41"/>
    <property type="match status" value="1"/>
</dbReference>
<name>A0A058Z442_FONAL</name>
<dbReference type="PANTHER" id="PTHR28235:SF1">
    <property type="entry name" value="SMALL RIBOSOMAL SUBUNIT PROTEIN MS41"/>
    <property type="match status" value="1"/>
</dbReference>
<sequence>MLLSAASLSGRALMGRVPVTAAAAALRVAPAAVIPSSHSQPRRFAATSPFAPVTGPTRRTVPEQRNGITLERFVTHVGAGLDRFLPKMESWEALFSMDKIGLDRMGMRVDQRKKLLAAMNWYRLGFDPQEGVNIKHIDKKNRKKRSKLENMYKKRKIRVEFRHQGNERY</sequence>
<dbReference type="PANTHER" id="PTHR28235">
    <property type="entry name" value="PROTEIN FYV4, MITOCHONDRIAL"/>
    <property type="match status" value="1"/>
</dbReference>
<dbReference type="Proteomes" id="UP000030693">
    <property type="component" value="Unassembled WGS sequence"/>
</dbReference>
<evidence type="ECO:0000259" key="5">
    <source>
        <dbReference type="SMART" id="SM01238"/>
    </source>
</evidence>
<evidence type="ECO:0000256" key="4">
    <source>
        <dbReference type="ARBA" id="ARBA00035129"/>
    </source>
</evidence>
<accession>A0A058Z442</accession>
<proteinExistence type="inferred from homology"/>
<organism evidence="6">
    <name type="scientific">Fonticula alba</name>
    <name type="common">Slime mold</name>
    <dbReference type="NCBI Taxonomy" id="691883"/>
    <lineage>
        <taxon>Eukaryota</taxon>
        <taxon>Rotosphaerida</taxon>
        <taxon>Fonticulaceae</taxon>
        <taxon>Fonticula</taxon>
    </lineage>
</organism>
<dbReference type="GO" id="GO:0005739">
    <property type="term" value="C:mitochondrion"/>
    <property type="evidence" value="ECO:0007669"/>
    <property type="project" value="UniProtKB-SubCell"/>
</dbReference>
<dbReference type="SMART" id="SM01238">
    <property type="entry name" value="IGR"/>
    <property type="match status" value="1"/>
</dbReference>
<evidence type="ECO:0000256" key="2">
    <source>
        <dbReference type="ARBA" id="ARBA00010492"/>
    </source>
</evidence>
<comment type="similarity">
    <text evidence="2">Belongs to the mitochondrion-specific ribosomal protein mS41 family.</text>
</comment>
<keyword evidence="3" id="KW-0496">Mitochondrion</keyword>
<dbReference type="InterPro" id="IPR019083">
    <property type="entry name" value="SAM_Ribosomal_mS41"/>
</dbReference>
<dbReference type="AlphaFoldDB" id="A0A058Z442"/>
<evidence type="ECO:0000313" key="7">
    <source>
        <dbReference type="Proteomes" id="UP000030693"/>
    </source>
</evidence>
<evidence type="ECO:0000256" key="3">
    <source>
        <dbReference type="ARBA" id="ARBA00023128"/>
    </source>
</evidence>
<feature type="domain" description="Small ribosomal subunit protein mS41 SAM" evidence="5">
    <location>
        <begin position="70"/>
        <end position="125"/>
    </location>
</feature>
<dbReference type="RefSeq" id="XP_009496576.1">
    <property type="nucleotide sequence ID" value="XM_009498301.1"/>
</dbReference>
<keyword evidence="7" id="KW-1185">Reference proteome</keyword>
<evidence type="ECO:0000313" key="6">
    <source>
        <dbReference type="EMBL" id="KCV69005.1"/>
    </source>
</evidence>
<reference evidence="6" key="1">
    <citation type="submission" date="2013-04" db="EMBL/GenBank/DDBJ databases">
        <title>The Genome Sequence of Fonticula alba ATCC 38817.</title>
        <authorList>
            <consortium name="The Broad Institute Genomics Platform"/>
            <person name="Russ C."/>
            <person name="Cuomo C."/>
            <person name="Burger G."/>
            <person name="Gray M.W."/>
            <person name="Holland P.W.H."/>
            <person name="King N."/>
            <person name="Lang F.B.F."/>
            <person name="Roger A.J."/>
            <person name="Ruiz-Trillo I."/>
            <person name="Brown M."/>
            <person name="Walker B."/>
            <person name="Young S."/>
            <person name="Zeng Q."/>
            <person name="Gargeya S."/>
            <person name="Fitzgerald M."/>
            <person name="Haas B."/>
            <person name="Abouelleil A."/>
            <person name="Allen A.W."/>
            <person name="Alvarado L."/>
            <person name="Arachchi H.M."/>
            <person name="Berlin A.M."/>
            <person name="Chapman S.B."/>
            <person name="Gainer-Dewar J."/>
            <person name="Goldberg J."/>
            <person name="Griggs A."/>
            <person name="Gujja S."/>
            <person name="Hansen M."/>
            <person name="Howarth C."/>
            <person name="Imamovic A."/>
            <person name="Ireland A."/>
            <person name="Larimer J."/>
            <person name="McCowan C."/>
            <person name="Murphy C."/>
            <person name="Pearson M."/>
            <person name="Poon T.W."/>
            <person name="Priest M."/>
            <person name="Roberts A."/>
            <person name="Saif S."/>
            <person name="Shea T."/>
            <person name="Sisk P."/>
            <person name="Sykes S."/>
            <person name="Wortman J."/>
            <person name="Nusbaum C."/>
            <person name="Birren B."/>
        </authorList>
    </citation>
    <scope>NUCLEOTIDE SEQUENCE [LARGE SCALE GENOMIC DNA]</scope>
    <source>
        <strain evidence="6">ATCC 38817</strain>
    </source>
</reference>
<comment type="subcellular location">
    <subcellularLocation>
        <location evidence="1">Mitochondrion</location>
    </subcellularLocation>
</comment>
<dbReference type="GeneID" id="20529150"/>
<protein>
    <recommendedName>
        <fullName evidence="4">Small ribosomal subunit protein mS41</fullName>
    </recommendedName>
</protein>
<evidence type="ECO:0000256" key="1">
    <source>
        <dbReference type="ARBA" id="ARBA00004173"/>
    </source>
</evidence>